<feature type="domain" description="C2H2-type" evidence="2">
    <location>
        <begin position="530"/>
        <end position="552"/>
    </location>
</feature>
<feature type="region of interest" description="Disordered" evidence="1">
    <location>
        <begin position="1049"/>
        <end position="1070"/>
    </location>
</feature>
<feature type="compositionally biased region" description="Basic and acidic residues" evidence="1">
    <location>
        <begin position="1352"/>
        <end position="1378"/>
    </location>
</feature>
<feature type="region of interest" description="Disordered" evidence="1">
    <location>
        <begin position="554"/>
        <end position="583"/>
    </location>
</feature>
<dbReference type="Gene3D" id="3.30.160.60">
    <property type="entry name" value="Classic Zinc Finger"/>
    <property type="match status" value="1"/>
</dbReference>
<evidence type="ECO:0000259" key="2">
    <source>
        <dbReference type="PROSITE" id="PS00028"/>
    </source>
</evidence>
<feature type="compositionally biased region" description="Basic and acidic residues" evidence="1">
    <location>
        <begin position="556"/>
        <end position="583"/>
    </location>
</feature>
<dbReference type="PROSITE" id="PS00028">
    <property type="entry name" value="ZINC_FINGER_C2H2_1"/>
    <property type="match status" value="2"/>
</dbReference>
<sequence>MTIQASTGSTMIPQADTAVKKTTGVLQSYADGVCIDNNDCSNGNTCWLHKCTYFLEVLPLELVPWKPAKADAFPDEQTIQCAGELTLKENNMHYRMDDRDKQEWHLGQPMSDSYQHSDAVTRRLPLPYRPPPRSEWSRGPDYSCDGNIEQEKFYRRSQFHDSLPQYSAPESSQRFHDSMPRHPPTESDPRFRDSQPRYPPKESDPRFRDSQPRYPPKESDPWFHNSLPRCPPKESDPRFRDSQPRYPSKESDTRFHGSQPRYPSKESGPWFHDSQPRYPPTESDPRFHDSQPRYPPKESDPRFHDSQPRYPPKESDPRFHDSQPRYPPTESDPRFHDTHSRYPKESDRRFHDSLARFPPTESSSRFLANDPDRSRIHTLLSRNNNPEMEDRRSLQGELPRHTSSSPRIYNDDIPSLLDGPPRLGDYQRMPQSDYGWQSTMSDYHESPNFDINREQYPRHSSRTSQQSHNPERINRHDFKREPAEIVDRSLLPSRPKMPRQNYSSEQKKSNSSVVVDGVIIKKTGEKKWNCTVCQLNFSSWKDVSMHSQNALHIANQHHEEKKSTARADEKGRKREGLSDKDGGYHKKQRLTCAHCNVLCGSEVDFQDHLKGKRHAASIEAIAFLEKSKKQNQASSMNKQDVSMETSQTYCALCSLECHEKEAFEVHLNGIRHHLKIKALEKNTKTPTTESEKNTFDPERDSYLAMAHECGIARTDKVSSVDELKAYKRRVSLVDRLTKVIEITDSPDYDLCLICAKKVTPKNNHNEHLAKWQHTDEVENITLIKKWMDLLKLMINPDTCEKAFKDLDAVENGLKGANHIPCTLCGVKNPRTKQTAKNRSKKHIETIKHISCVRIAMAVTGIGRAAQQQNGWKISLFIKKYERLLFETENNSLTQKCKICDLDNGWIPYGLFVTVPAFHYTTLHHNLIRYYLEELVLQLQPLKEVDFVKQLKLPVLKEVNTVAVVNEESSDEEKVHPKIKNPVGPQFIETHYLCIICDQLMTDKTTAFGEHCQTKDHVKAVELQIASKKADPTDSKTSNNSAVAMETGDEILEDKSDVNTTQKDDKTAVENIDEDKRQIIDTGEKKSDKNCDTDACVEKLDKTSVTETGVEKLDKTSVTETGVEKLDKTSITETGVEKLDKTDVTETGVEKSDKTSVTETGVEKSDKTSVTETGVEKLDKTSVTETGVEKSDKTGVEKSNKTDVTVTGVGKSEKTDVTDTGVEESDNTGVGKSDKTGDTSLSAAKDNINEENKSDTIKEHPIKNGTIDVAQDKETEKCAEKGDKNNTINVDKKDKNGTIEVDQADKTDVIEADVKGPKVCTTDISNKGNKTPTTDVVDKEVTKNGSVNDGDTEDKTNVSDTEKKNGSTADVKDNDDKPGTTDAGENEDNSSTTDVGDNDKTCTNDAGEDDNIGLHGDENEEKAGSSDDEFDYLTGDENDETDKGLMETASGEEFIQPCFLCILCDEYVMDSTTGFGEHCQTKGHARAIEAAKKRERFPEYKKRKPLEKHAIEARDVSSYGGYIIRGKGRRYHHHAE</sequence>
<gene>
    <name evidence="4" type="primary">LOC100369775</name>
</gene>
<dbReference type="InterPro" id="IPR013087">
    <property type="entry name" value="Znf_C2H2_type"/>
</dbReference>
<feature type="compositionally biased region" description="Basic and acidic residues" evidence="1">
    <location>
        <begin position="469"/>
        <end position="487"/>
    </location>
</feature>
<feature type="compositionally biased region" description="Basic and acidic residues" evidence="1">
    <location>
        <begin position="1414"/>
        <end position="1424"/>
    </location>
</feature>
<feature type="compositionally biased region" description="Acidic residues" evidence="1">
    <location>
        <begin position="1425"/>
        <end position="1439"/>
    </location>
</feature>
<dbReference type="InterPro" id="IPR003604">
    <property type="entry name" value="Matrin/U1-like-C_Znf_C2H2"/>
</dbReference>
<feature type="region of interest" description="Disordered" evidence="1">
    <location>
        <begin position="108"/>
        <end position="143"/>
    </location>
</feature>
<feature type="compositionally biased region" description="Basic and acidic residues" evidence="1">
    <location>
        <begin position="1141"/>
        <end position="1200"/>
    </location>
</feature>
<dbReference type="GeneID" id="100369775"/>
<dbReference type="Pfam" id="PF12874">
    <property type="entry name" value="zf-met"/>
    <property type="match status" value="1"/>
</dbReference>
<dbReference type="Proteomes" id="UP000694865">
    <property type="component" value="Unplaced"/>
</dbReference>
<dbReference type="InterPro" id="IPR036236">
    <property type="entry name" value="Znf_C2H2_sf"/>
</dbReference>
<feature type="compositionally biased region" description="Basic and acidic residues" evidence="1">
    <location>
        <begin position="388"/>
        <end position="400"/>
    </location>
</feature>
<accession>A0ABM0MES5</accession>
<organism evidence="3 4">
    <name type="scientific">Saccoglossus kowalevskii</name>
    <name type="common">Acorn worm</name>
    <dbReference type="NCBI Taxonomy" id="10224"/>
    <lineage>
        <taxon>Eukaryota</taxon>
        <taxon>Metazoa</taxon>
        <taxon>Hemichordata</taxon>
        <taxon>Enteropneusta</taxon>
        <taxon>Harrimaniidae</taxon>
        <taxon>Saccoglossus</taxon>
    </lineage>
</organism>
<feature type="compositionally biased region" description="Basic and acidic residues" evidence="1">
    <location>
        <begin position="173"/>
        <end position="221"/>
    </location>
</feature>
<feature type="compositionally biased region" description="Basic and acidic residues" evidence="1">
    <location>
        <begin position="283"/>
        <end position="323"/>
    </location>
</feature>
<feature type="compositionally biased region" description="Basic and acidic residues" evidence="1">
    <location>
        <begin position="231"/>
        <end position="255"/>
    </location>
</feature>
<reference evidence="4" key="1">
    <citation type="submission" date="2025-08" db="UniProtKB">
        <authorList>
            <consortium name="RefSeq"/>
        </authorList>
    </citation>
    <scope>IDENTIFICATION</scope>
    <source>
        <tissue evidence="4">Testes</tissue>
    </source>
</reference>
<feature type="compositionally biased region" description="Polar residues" evidence="1">
    <location>
        <begin position="1321"/>
        <end position="1333"/>
    </location>
</feature>
<feature type="region of interest" description="Disordered" evidence="1">
    <location>
        <begin position="1141"/>
        <end position="1296"/>
    </location>
</feature>
<dbReference type="SMART" id="SM00451">
    <property type="entry name" value="ZnF_U1"/>
    <property type="match status" value="4"/>
</dbReference>
<dbReference type="PANTHER" id="PTHR47487:SF8">
    <property type="entry name" value="OS08G0270900 PROTEIN"/>
    <property type="match status" value="1"/>
</dbReference>
<feature type="compositionally biased region" description="Polar residues" evidence="1">
    <location>
        <begin position="500"/>
        <end position="511"/>
    </location>
</feature>
<feature type="domain" description="C2H2-type" evidence="2">
    <location>
        <begin position="751"/>
        <end position="773"/>
    </location>
</feature>
<feature type="compositionally biased region" description="Basic and acidic residues" evidence="1">
    <location>
        <begin position="1246"/>
        <end position="1261"/>
    </location>
</feature>
<protein>
    <submittedName>
        <fullName evidence="4">Uncharacterized protein LOC100369775</fullName>
    </submittedName>
</protein>
<dbReference type="RefSeq" id="XP_006818516.1">
    <property type="nucleotide sequence ID" value="XM_006818453.1"/>
</dbReference>
<dbReference type="PANTHER" id="PTHR47487">
    <property type="entry name" value="OS06G0651300 PROTEIN-RELATED"/>
    <property type="match status" value="1"/>
</dbReference>
<name>A0ABM0MES5_SACKO</name>
<dbReference type="SUPFAM" id="SSF57667">
    <property type="entry name" value="beta-beta-alpha zinc fingers"/>
    <property type="match status" value="1"/>
</dbReference>
<keyword evidence="3" id="KW-1185">Reference proteome</keyword>
<dbReference type="SMART" id="SM00355">
    <property type="entry name" value="ZnF_C2H2"/>
    <property type="match status" value="5"/>
</dbReference>
<feature type="compositionally biased region" description="Basic and acidic residues" evidence="1">
    <location>
        <begin position="442"/>
        <end position="457"/>
    </location>
</feature>
<feature type="compositionally biased region" description="Basic and acidic residues" evidence="1">
    <location>
        <begin position="331"/>
        <end position="354"/>
    </location>
</feature>
<feature type="region of interest" description="Disordered" evidence="1">
    <location>
        <begin position="1317"/>
        <end position="1442"/>
    </location>
</feature>
<evidence type="ECO:0000313" key="3">
    <source>
        <dbReference type="Proteomes" id="UP000694865"/>
    </source>
</evidence>
<feature type="compositionally biased region" description="Basic and acidic residues" evidence="1">
    <location>
        <begin position="1269"/>
        <end position="1296"/>
    </location>
</feature>
<evidence type="ECO:0000313" key="4">
    <source>
        <dbReference type="RefSeq" id="XP_006818516.1"/>
    </source>
</evidence>
<feature type="region of interest" description="Disordered" evidence="1">
    <location>
        <begin position="163"/>
        <end position="511"/>
    </location>
</feature>
<feature type="compositionally biased region" description="Basic and acidic residues" evidence="1">
    <location>
        <begin position="1052"/>
        <end position="1070"/>
    </location>
</feature>
<proteinExistence type="predicted"/>
<evidence type="ECO:0000256" key="1">
    <source>
        <dbReference type="SAM" id="MobiDB-lite"/>
    </source>
</evidence>